<gene>
    <name evidence="12" type="ORF">BD626DRAFT_515776</name>
</gene>
<dbReference type="Pfam" id="PF10435">
    <property type="entry name" value="BetaGal_dom2"/>
    <property type="match status" value="1"/>
</dbReference>
<dbReference type="InterPro" id="IPR031330">
    <property type="entry name" value="Gly_Hdrlase_35_cat"/>
</dbReference>
<dbReference type="InterPro" id="IPR017853">
    <property type="entry name" value="GH"/>
</dbReference>
<keyword evidence="6" id="KW-0325">Glycoprotein</keyword>
<dbReference type="STRING" id="97359.A0A550BXD2"/>
<dbReference type="SMART" id="SM01029">
    <property type="entry name" value="BetaGal_dom2"/>
    <property type="match status" value="1"/>
</dbReference>
<dbReference type="InterPro" id="IPR008979">
    <property type="entry name" value="Galactose-bd-like_sf"/>
</dbReference>
<evidence type="ECO:0000256" key="5">
    <source>
        <dbReference type="ARBA" id="ARBA00022801"/>
    </source>
</evidence>
<dbReference type="GO" id="GO:0004565">
    <property type="term" value="F:beta-galactosidase activity"/>
    <property type="evidence" value="ECO:0007669"/>
    <property type="project" value="UniProtKB-EC"/>
</dbReference>
<evidence type="ECO:0000256" key="6">
    <source>
        <dbReference type="ARBA" id="ARBA00023180"/>
    </source>
</evidence>
<evidence type="ECO:0000256" key="4">
    <source>
        <dbReference type="ARBA" id="ARBA00022729"/>
    </source>
</evidence>
<keyword evidence="13" id="KW-1185">Reference proteome</keyword>
<dbReference type="EC" id="3.2.1.23" evidence="3 8"/>
<feature type="domain" description="Beta-galactosidase" evidence="11">
    <location>
        <begin position="396"/>
        <end position="574"/>
    </location>
</feature>
<sequence length="1018" mass="111907">MVVSSLLLLLLLPAVLGLRLPSGRMLAPRTDDGYTSQVSWDGYSFSIQTPSQDTPQRVFIQSGEMHTWRLPVPTLWRDIVQKAKAAGLNCISIYFHWALTNPKEGVVDMEGINDIQPLFDYAKEAGLWVIARPGPYINAETSGGGIPGWVTTLPGDPEWNPYNGELRSNDTYFHDAWQQYIRASAQLIAKNQITEGGPIILAQVENEFYNGAGQNEYVSELQDVYRDEGIVVPTMVNDAGMYKNIVNEANIYGIDAYPNGWTCIGDLSWPTAAAGWEKGPAAWRTYHENVMPDTPFMFPEFQGGQYDKWGSGVGYARCREVIGPEYERVLYHQLWASGVTAENFYMFYGGTNWGQLAYPATYTSYDVGAAITESRELTTKYSELKLQSLFLRSTPDLYKTDFVSNDSSTLTSNERVMATWLKNPDTGASFYITRQANVSWSDVESYKLTTEDFTLPQLGGELTLNGKDSRIIVKDLSVGAASLLYSTAHIMTSTIVDETDVLVIYADVGETVELAFDISEIITVDATLDVKSNISTTTAIVNFQMTTGITPIRLSGDGTSILVVAADYPTATTFWQPTIAGDEDFAAYVHIGANTPVLVVGPYLVRAATLEDNDSTLVLTGDLNATTTLTVIAADAIQALTWNGEPVSATRNDWGALTATLPGPELTPQIPDLTSITWKYTDSLPEIQPGYDDSQWIPANHTETTSKFLQFYGGPWKLGVASDYGYHVGNLLWRGHFDGNGQAAVNLSISGGFNFAAAAWVNDVYLGATEGGTMPTRNVSWAFPEGSLTEGDNVITVLQDHMGFNLAGQVVCCSPGGRQRDIQSPRGIEGYYLLGSDNSSVDQFTSWKVQGNFGGEDYPDKTRRIFNEGGLFGERMGYHLPGYDDSDWETKSPWDAIDKPGVAWYRTTFDLELPEGHDIPMSFVFSDDTGYYRAQLYVNGWQMGKRVANLGPQTAFPVHEGILNYRGSNTLALSLWSLGSAPEDLSIPSLTLQPSGTYSGGVGGVEVNNPEWEDRQAW</sequence>
<dbReference type="InterPro" id="IPR036833">
    <property type="entry name" value="BetaGal_dom3_sf"/>
</dbReference>
<dbReference type="GO" id="GO:0005975">
    <property type="term" value="P:carbohydrate metabolic process"/>
    <property type="evidence" value="ECO:0007669"/>
    <property type="project" value="InterPro"/>
</dbReference>
<dbReference type="Proteomes" id="UP000320762">
    <property type="component" value="Unassembled WGS sequence"/>
</dbReference>
<feature type="chain" id="PRO_5022038725" description="Beta-galactosidase" evidence="10">
    <location>
        <begin position="18"/>
        <end position="1018"/>
    </location>
</feature>
<dbReference type="SUPFAM" id="SSF49785">
    <property type="entry name" value="Galactose-binding domain-like"/>
    <property type="match status" value="2"/>
</dbReference>
<keyword evidence="7 8" id="KW-0326">Glycosidase</keyword>
<evidence type="ECO:0000256" key="9">
    <source>
        <dbReference type="RuleBase" id="RU003679"/>
    </source>
</evidence>
<evidence type="ECO:0000256" key="3">
    <source>
        <dbReference type="ARBA" id="ARBA00012756"/>
    </source>
</evidence>
<dbReference type="InterPro" id="IPR018954">
    <property type="entry name" value="Betagal_dom2"/>
</dbReference>
<evidence type="ECO:0000313" key="12">
    <source>
        <dbReference type="EMBL" id="TRM57201.1"/>
    </source>
</evidence>
<reference evidence="12 13" key="1">
    <citation type="journal article" date="2019" name="New Phytol.">
        <title>Comparative genomics reveals unique wood-decay strategies and fruiting body development in the Schizophyllaceae.</title>
        <authorList>
            <person name="Almasi E."/>
            <person name="Sahu N."/>
            <person name="Krizsan K."/>
            <person name="Balint B."/>
            <person name="Kovacs G.M."/>
            <person name="Kiss B."/>
            <person name="Cseklye J."/>
            <person name="Drula E."/>
            <person name="Henrissat B."/>
            <person name="Nagy I."/>
            <person name="Chovatia M."/>
            <person name="Adam C."/>
            <person name="LaButti K."/>
            <person name="Lipzen A."/>
            <person name="Riley R."/>
            <person name="Grigoriev I.V."/>
            <person name="Nagy L.G."/>
        </authorList>
    </citation>
    <scope>NUCLEOTIDE SEQUENCE [LARGE SCALE GENOMIC DNA]</scope>
    <source>
        <strain evidence="12 13">NL-1724</strain>
    </source>
</reference>
<dbReference type="InterPro" id="IPR019801">
    <property type="entry name" value="Glyco_hydro_35_CS"/>
</dbReference>
<feature type="signal peptide" evidence="10">
    <location>
        <begin position="1"/>
        <end position="17"/>
    </location>
</feature>
<dbReference type="Gene3D" id="3.20.20.80">
    <property type="entry name" value="Glycosidases"/>
    <property type="match status" value="1"/>
</dbReference>
<dbReference type="AlphaFoldDB" id="A0A550BXD2"/>
<dbReference type="InterPro" id="IPR025300">
    <property type="entry name" value="BetaGal_jelly_roll_dom"/>
</dbReference>
<evidence type="ECO:0000256" key="7">
    <source>
        <dbReference type="ARBA" id="ARBA00023295"/>
    </source>
</evidence>
<evidence type="ECO:0000256" key="2">
    <source>
        <dbReference type="ARBA" id="ARBA00009809"/>
    </source>
</evidence>
<dbReference type="PROSITE" id="PS01182">
    <property type="entry name" value="GLYCOSYL_HYDROL_F35"/>
    <property type="match status" value="1"/>
</dbReference>
<dbReference type="SUPFAM" id="SSF51445">
    <property type="entry name" value="(Trans)glycosidases"/>
    <property type="match status" value="1"/>
</dbReference>
<evidence type="ECO:0000259" key="11">
    <source>
        <dbReference type="SMART" id="SM01029"/>
    </source>
</evidence>
<comment type="catalytic activity">
    <reaction evidence="1 8">
        <text>Hydrolysis of terminal non-reducing beta-D-galactose residues in beta-D-galactosides.</text>
        <dbReference type="EC" id="3.2.1.23"/>
    </reaction>
</comment>
<dbReference type="EMBL" id="VDMD01000051">
    <property type="protein sequence ID" value="TRM57201.1"/>
    <property type="molecule type" value="Genomic_DNA"/>
</dbReference>
<accession>A0A550BXD2</accession>
<dbReference type="PANTHER" id="PTHR23421">
    <property type="entry name" value="BETA-GALACTOSIDASE RELATED"/>
    <property type="match status" value="1"/>
</dbReference>
<dbReference type="Pfam" id="PF13364">
    <property type="entry name" value="BetaGal_ABD2"/>
    <property type="match status" value="2"/>
</dbReference>
<dbReference type="Pfam" id="PF01301">
    <property type="entry name" value="Glyco_hydro_35"/>
    <property type="match status" value="1"/>
</dbReference>
<dbReference type="InterPro" id="IPR037110">
    <property type="entry name" value="Betagal_dom2_sf"/>
</dbReference>
<dbReference type="SUPFAM" id="SSF117100">
    <property type="entry name" value="Beta-galactosidase LacA, domain 3"/>
    <property type="match status" value="1"/>
</dbReference>
<dbReference type="InterPro" id="IPR001944">
    <property type="entry name" value="Glycoside_Hdrlase_35"/>
</dbReference>
<keyword evidence="4 10" id="KW-0732">Signal</keyword>
<dbReference type="Gene3D" id="2.102.20.10">
    <property type="entry name" value="Beta-galactosidase, domain 2"/>
    <property type="match status" value="1"/>
</dbReference>
<evidence type="ECO:0000256" key="8">
    <source>
        <dbReference type="RuleBase" id="RU000675"/>
    </source>
</evidence>
<dbReference type="PRINTS" id="PR00742">
    <property type="entry name" value="GLHYDRLASE35"/>
</dbReference>
<dbReference type="Gene3D" id="2.60.120.260">
    <property type="entry name" value="Galactose-binding domain-like"/>
    <property type="match status" value="2"/>
</dbReference>
<protein>
    <recommendedName>
        <fullName evidence="3 8">Beta-galactosidase</fullName>
        <ecNumber evidence="3 8">3.2.1.23</ecNumber>
    </recommendedName>
</protein>
<dbReference type="Pfam" id="PF13363">
    <property type="entry name" value="BetaGal_dom3"/>
    <property type="match status" value="1"/>
</dbReference>
<dbReference type="SUPFAM" id="SSF51011">
    <property type="entry name" value="Glycosyl hydrolase domain"/>
    <property type="match status" value="1"/>
</dbReference>
<organism evidence="12 13">
    <name type="scientific">Schizophyllum amplum</name>
    <dbReference type="NCBI Taxonomy" id="97359"/>
    <lineage>
        <taxon>Eukaryota</taxon>
        <taxon>Fungi</taxon>
        <taxon>Dikarya</taxon>
        <taxon>Basidiomycota</taxon>
        <taxon>Agaricomycotina</taxon>
        <taxon>Agaricomycetes</taxon>
        <taxon>Agaricomycetidae</taxon>
        <taxon>Agaricales</taxon>
        <taxon>Schizophyllaceae</taxon>
        <taxon>Schizophyllum</taxon>
    </lineage>
</organism>
<evidence type="ECO:0000256" key="10">
    <source>
        <dbReference type="SAM" id="SignalP"/>
    </source>
</evidence>
<evidence type="ECO:0000313" key="13">
    <source>
        <dbReference type="Proteomes" id="UP000320762"/>
    </source>
</evidence>
<proteinExistence type="inferred from homology"/>
<keyword evidence="5 8" id="KW-0378">Hydrolase</keyword>
<dbReference type="OrthoDB" id="1657402at2759"/>
<dbReference type="InterPro" id="IPR025972">
    <property type="entry name" value="BetaGal_dom3"/>
</dbReference>
<dbReference type="Gene3D" id="2.60.390.10">
    <property type="entry name" value="Beta-galactosidase, domain 3"/>
    <property type="match status" value="1"/>
</dbReference>
<name>A0A550BXD2_9AGAR</name>
<comment type="similarity">
    <text evidence="2 9">Belongs to the glycosyl hydrolase 35 family.</text>
</comment>
<evidence type="ECO:0000256" key="1">
    <source>
        <dbReference type="ARBA" id="ARBA00001412"/>
    </source>
</evidence>
<comment type="caution">
    <text evidence="12">The sequence shown here is derived from an EMBL/GenBank/DDBJ whole genome shotgun (WGS) entry which is preliminary data.</text>
</comment>